<keyword evidence="2" id="KW-1185">Reference proteome</keyword>
<dbReference type="Proteomes" id="UP000623269">
    <property type="component" value="Unassembled WGS sequence"/>
</dbReference>
<proteinExistence type="predicted"/>
<sequence>MSLVNLNNEIPEGLGFRLALDMKAMTNFVNLSDDKKQELVNYIKGSTSGDEAKNRVTEVVSNLHNGSFR</sequence>
<name>A0A8J7H0D5_9FIRM</name>
<protein>
    <submittedName>
        <fullName evidence="1">Uncharacterized protein</fullName>
    </submittedName>
</protein>
<organism evidence="1 2">
    <name type="scientific">Mobilitalea sibirica</name>
    <dbReference type="NCBI Taxonomy" id="1462919"/>
    <lineage>
        <taxon>Bacteria</taxon>
        <taxon>Bacillati</taxon>
        <taxon>Bacillota</taxon>
        <taxon>Clostridia</taxon>
        <taxon>Lachnospirales</taxon>
        <taxon>Lachnospiraceae</taxon>
        <taxon>Mobilitalea</taxon>
    </lineage>
</organism>
<accession>A0A8J7H0D5</accession>
<dbReference type="AlphaFoldDB" id="A0A8J7H0D5"/>
<evidence type="ECO:0000313" key="2">
    <source>
        <dbReference type="Proteomes" id="UP000623269"/>
    </source>
</evidence>
<reference evidence="1" key="1">
    <citation type="submission" date="2020-12" db="EMBL/GenBank/DDBJ databases">
        <title>M. sibirica DSM 26468T genome.</title>
        <authorList>
            <person name="Thieme N."/>
            <person name="Rettenmaier R."/>
            <person name="Zverlov V."/>
            <person name="Liebl W."/>
        </authorList>
    </citation>
    <scope>NUCLEOTIDE SEQUENCE</scope>
    <source>
        <strain evidence="1">DSM 26468</strain>
    </source>
</reference>
<gene>
    <name evidence="1" type="ORF">I5677_01295</name>
</gene>
<dbReference type="EMBL" id="JAEAGR010000001">
    <property type="protein sequence ID" value="MBH1939524.1"/>
    <property type="molecule type" value="Genomic_DNA"/>
</dbReference>
<evidence type="ECO:0000313" key="1">
    <source>
        <dbReference type="EMBL" id="MBH1939524.1"/>
    </source>
</evidence>
<dbReference type="RefSeq" id="WP_197659740.1">
    <property type="nucleotide sequence ID" value="NZ_JAEAGR010000001.1"/>
</dbReference>
<comment type="caution">
    <text evidence="1">The sequence shown here is derived from an EMBL/GenBank/DDBJ whole genome shotgun (WGS) entry which is preliminary data.</text>
</comment>